<organism evidence="3 4">
    <name type="scientific">Roseomonas gilardii</name>
    <dbReference type="NCBI Taxonomy" id="257708"/>
    <lineage>
        <taxon>Bacteria</taxon>
        <taxon>Pseudomonadati</taxon>
        <taxon>Pseudomonadota</taxon>
        <taxon>Alphaproteobacteria</taxon>
        <taxon>Acetobacterales</taxon>
        <taxon>Roseomonadaceae</taxon>
        <taxon>Roseomonas</taxon>
    </lineage>
</organism>
<dbReference type="InterPro" id="IPR011033">
    <property type="entry name" value="PRC_barrel-like_sf"/>
</dbReference>
<name>A0ABU3MH25_9PROT</name>
<dbReference type="Pfam" id="PF05239">
    <property type="entry name" value="PRC"/>
    <property type="match status" value="1"/>
</dbReference>
<keyword evidence="4" id="KW-1185">Reference proteome</keyword>
<sequence length="144" mass="15719">MSTTIGDPSFTGIPAVSTPASPEDHDVPNRLISASKVEGTAVYNREGERLGTVEDVMLDKVSGKVAFAVMSFGGFLGIGEKYHPLPWSTLAYDTVQGGYVVDMTREQLQDAPSYGADEGIDFNDDAYGRRVYDYYKAPYWNAGF</sequence>
<accession>A0ABU3MH25</accession>
<dbReference type="RefSeq" id="WP_083670228.1">
    <property type="nucleotide sequence ID" value="NZ_CP015583.1"/>
</dbReference>
<evidence type="ECO:0000313" key="4">
    <source>
        <dbReference type="Proteomes" id="UP001258945"/>
    </source>
</evidence>
<evidence type="ECO:0000259" key="2">
    <source>
        <dbReference type="Pfam" id="PF05239"/>
    </source>
</evidence>
<dbReference type="Proteomes" id="UP001258945">
    <property type="component" value="Unassembled WGS sequence"/>
</dbReference>
<dbReference type="SUPFAM" id="SSF50346">
    <property type="entry name" value="PRC-barrel domain"/>
    <property type="match status" value="1"/>
</dbReference>
<dbReference type="PANTHER" id="PTHR36505">
    <property type="entry name" value="BLR1072 PROTEIN"/>
    <property type="match status" value="1"/>
</dbReference>
<feature type="region of interest" description="Disordered" evidence="1">
    <location>
        <begin position="1"/>
        <end position="28"/>
    </location>
</feature>
<dbReference type="EMBL" id="JAVVDO010000017">
    <property type="protein sequence ID" value="MDT8331724.1"/>
    <property type="molecule type" value="Genomic_DNA"/>
</dbReference>
<evidence type="ECO:0000313" key="3">
    <source>
        <dbReference type="EMBL" id="MDT8331724.1"/>
    </source>
</evidence>
<proteinExistence type="predicted"/>
<dbReference type="Gene3D" id="2.30.30.240">
    <property type="entry name" value="PRC-barrel domain"/>
    <property type="match status" value="1"/>
</dbReference>
<feature type="domain" description="PRC-barrel" evidence="2">
    <location>
        <begin position="32"/>
        <end position="108"/>
    </location>
</feature>
<dbReference type="PANTHER" id="PTHR36505:SF1">
    <property type="entry name" value="BLR1072 PROTEIN"/>
    <property type="match status" value="1"/>
</dbReference>
<reference evidence="3 4" key="1">
    <citation type="journal article" date="2019" name="Microb. Pathog.">
        <title>Comparison of VITEK 2, MALDI-TOF MS, 16S rRNA gene sequencing, and whole-genome sequencing for identification of Roseomonas mucosa.</title>
        <authorList>
            <person name="Rudolph W.W."/>
            <person name="Gunzer F."/>
            <person name="Trauth M."/>
            <person name="Bunk B."/>
            <person name="Bigge R."/>
            <person name="Schrottner P."/>
        </authorList>
    </citation>
    <scope>NUCLEOTIDE SEQUENCE [LARGE SCALE GENOMIC DNA]</scope>
    <source>
        <strain evidence="3 4">DSM 103800</strain>
    </source>
</reference>
<gene>
    <name evidence="3" type="ORF">RQ831_11715</name>
</gene>
<comment type="caution">
    <text evidence="3">The sequence shown here is derived from an EMBL/GenBank/DDBJ whole genome shotgun (WGS) entry which is preliminary data.</text>
</comment>
<evidence type="ECO:0000256" key="1">
    <source>
        <dbReference type="SAM" id="MobiDB-lite"/>
    </source>
</evidence>
<dbReference type="InterPro" id="IPR027275">
    <property type="entry name" value="PRC-brl_dom"/>
</dbReference>
<protein>
    <submittedName>
        <fullName evidence="3">PRC-barrel domain-containing protein</fullName>
    </submittedName>
</protein>